<keyword evidence="6" id="KW-1185">Reference proteome</keyword>
<dbReference type="PANTHER" id="PTHR11113:SF14">
    <property type="entry name" value="N-ACETYLGLUCOSAMINE-6-PHOSPHATE DEACETYLASE"/>
    <property type="match status" value="1"/>
</dbReference>
<dbReference type="EC" id="3.5.1.25" evidence="5"/>
<protein>
    <submittedName>
        <fullName evidence="5">N-acetylglucosamine-6-phosphate deacetylase</fullName>
        <ecNumber evidence="5">3.5.1.25</ecNumber>
    </submittedName>
</protein>
<dbReference type="PANTHER" id="PTHR11113">
    <property type="entry name" value="N-ACETYLGLUCOSAMINE-6-PHOSPHATE DEACETYLASE"/>
    <property type="match status" value="1"/>
</dbReference>
<sequence length="389" mass="40628">MNTDTEHSGATGSIAVASLFDGNHWHSNVELSWQQGRISAIRPATGAVKAGILVPGFIDLQVNGGGGVLFNTAPTLSTLRQMMLAHARFGTSAMLPTVITDSVAIMQQAADVVAQAIAAKQPGIIGLHFEGPHLSVPKKGVHPAEHIRPLSAAELALYQRNDIGLKLITVAPENVSPDQIKQLVAAGVQVWLGHSNADAATVQAALAAGARGFTHLYNAMSPLTSREPGMVGVALTDTDSWCGIILDGLHIHPIAARLALAAKSKGKVLLVTDAMSPVGTDETEFAFFSGKVVRDGNKLTNEAGALAGSVLDMVSAVRYAIETLAVEPGEALRMASLYPAEALGCADSRGQLADGYLADMVLLDPQYQVQQNWLAGQAVFEAAVPAAKK</sequence>
<evidence type="ECO:0000259" key="4">
    <source>
        <dbReference type="Pfam" id="PF01979"/>
    </source>
</evidence>
<dbReference type="Proteomes" id="UP000704611">
    <property type="component" value="Unassembled WGS sequence"/>
</dbReference>
<dbReference type="EMBL" id="JAHRID010000006">
    <property type="protein sequence ID" value="MBV2130130.1"/>
    <property type="molecule type" value="Genomic_DNA"/>
</dbReference>
<dbReference type="NCBIfam" id="TIGR00221">
    <property type="entry name" value="nagA"/>
    <property type="match status" value="1"/>
</dbReference>
<keyword evidence="2 3" id="KW-0378">Hydrolase</keyword>
<evidence type="ECO:0000256" key="1">
    <source>
        <dbReference type="ARBA" id="ARBA00022723"/>
    </source>
</evidence>
<keyword evidence="1" id="KW-0479">Metal-binding</keyword>
<feature type="domain" description="Amidohydrolase-related" evidence="4">
    <location>
        <begin position="52"/>
        <end position="368"/>
    </location>
</feature>
<evidence type="ECO:0000256" key="3">
    <source>
        <dbReference type="PIRNR" id="PIRNR038994"/>
    </source>
</evidence>
<dbReference type="GO" id="GO:0008448">
    <property type="term" value="F:N-acetylglucosamine-6-phosphate deacetylase activity"/>
    <property type="evidence" value="ECO:0007669"/>
    <property type="project" value="UniProtKB-EC"/>
</dbReference>
<dbReference type="Pfam" id="PF01979">
    <property type="entry name" value="Amidohydro_1"/>
    <property type="match status" value="1"/>
</dbReference>
<comment type="similarity">
    <text evidence="3">Belongs to the metallo-dependent hydrolases superfamily. NagA family.</text>
</comment>
<gene>
    <name evidence="5" type="primary">nagA</name>
    <name evidence="5" type="ORF">KQY15_13640</name>
</gene>
<evidence type="ECO:0000313" key="6">
    <source>
        <dbReference type="Proteomes" id="UP000704611"/>
    </source>
</evidence>
<dbReference type="PIRSF" id="PIRSF038994">
    <property type="entry name" value="NagA"/>
    <property type="match status" value="1"/>
</dbReference>
<evidence type="ECO:0000313" key="5">
    <source>
        <dbReference type="EMBL" id="MBV2130130.1"/>
    </source>
</evidence>
<accession>A0ABS6MMV6</accession>
<dbReference type="CDD" id="cd00854">
    <property type="entry name" value="NagA"/>
    <property type="match status" value="1"/>
</dbReference>
<organism evidence="5 6">
    <name type="scientific">Arsukibacterium indicum</name>
    <dbReference type="NCBI Taxonomy" id="2848612"/>
    <lineage>
        <taxon>Bacteria</taxon>
        <taxon>Pseudomonadati</taxon>
        <taxon>Pseudomonadota</taxon>
        <taxon>Gammaproteobacteria</taxon>
        <taxon>Chromatiales</taxon>
        <taxon>Chromatiaceae</taxon>
        <taxon>Arsukibacterium</taxon>
    </lineage>
</organism>
<keyword evidence="3" id="KW-0119">Carbohydrate metabolism</keyword>
<reference evidence="5 6" key="1">
    <citation type="submission" date="2021-06" db="EMBL/GenBank/DDBJ databases">
        <title>Rheinheimera indica sp. nov., isolated from deep-sea sediment.</title>
        <authorList>
            <person name="Wang Z."/>
            <person name="Zhang X.-Y."/>
        </authorList>
    </citation>
    <scope>NUCLEOTIDE SEQUENCE [LARGE SCALE GENOMIC DNA]</scope>
    <source>
        <strain evidence="5 6">SM2107</strain>
    </source>
</reference>
<name>A0ABS6MMV6_9GAMM</name>
<comment type="caution">
    <text evidence="5">The sequence shown here is derived from an EMBL/GenBank/DDBJ whole genome shotgun (WGS) entry which is preliminary data.</text>
</comment>
<dbReference type="InterPro" id="IPR003764">
    <property type="entry name" value="GlcNAc_6-P_deAcase"/>
</dbReference>
<evidence type="ECO:0000256" key="2">
    <source>
        <dbReference type="ARBA" id="ARBA00022801"/>
    </source>
</evidence>
<proteinExistence type="inferred from homology"/>
<dbReference type="InterPro" id="IPR006680">
    <property type="entry name" value="Amidohydro-rel"/>
</dbReference>